<dbReference type="EMBL" id="JACEIK010008032">
    <property type="protein sequence ID" value="MCE3050940.1"/>
    <property type="molecule type" value="Genomic_DNA"/>
</dbReference>
<proteinExistence type="predicted"/>
<evidence type="ECO:0000313" key="2">
    <source>
        <dbReference type="EMBL" id="MCE3050940.1"/>
    </source>
</evidence>
<sequence>MFEKISGIMAISNQQTCTHGGRDGKPPPKKPSTDIIATKIRTKKRNDKAWSRNLVEVDIEATEQMSVQPPQTLITSNIPPLEDIGEQSTSVEELGWKSKF</sequence>
<accession>A0ABS8WJF7</accession>
<feature type="region of interest" description="Disordered" evidence="1">
    <location>
        <begin position="11"/>
        <end position="33"/>
    </location>
</feature>
<dbReference type="Proteomes" id="UP000823775">
    <property type="component" value="Unassembled WGS sequence"/>
</dbReference>
<name>A0ABS8WJF7_DATST</name>
<comment type="caution">
    <text evidence="2">The sequence shown here is derived from an EMBL/GenBank/DDBJ whole genome shotgun (WGS) entry which is preliminary data.</text>
</comment>
<feature type="region of interest" description="Disordered" evidence="1">
    <location>
        <begin position="68"/>
        <end position="100"/>
    </location>
</feature>
<feature type="compositionally biased region" description="Polar residues" evidence="1">
    <location>
        <begin position="68"/>
        <end position="78"/>
    </location>
</feature>
<keyword evidence="3" id="KW-1185">Reference proteome</keyword>
<organism evidence="2 3">
    <name type="scientific">Datura stramonium</name>
    <name type="common">Jimsonweed</name>
    <name type="synonym">Common thornapple</name>
    <dbReference type="NCBI Taxonomy" id="4076"/>
    <lineage>
        <taxon>Eukaryota</taxon>
        <taxon>Viridiplantae</taxon>
        <taxon>Streptophyta</taxon>
        <taxon>Embryophyta</taxon>
        <taxon>Tracheophyta</taxon>
        <taxon>Spermatophyta</taxon>
        <taxon>Magnoliopsida</taxon>
        <taxon>eudicotyledons</taxon>
        <taxon>Gunneridae</taxon>
        <taxon>Pentapetalae</taxon>
        <taxon>asterids</taxon>
        <taxon>lamiids</taxon>
        <taxon>Solanales</taxon>
        <taxon>Solanaceae</taxon>
        <taxon>Solanoideae</taxon>
        <taxon>Datureae</taxon>
        <taxon>Datura</taxon>
    </lineage>
</organism>
<evidence type="ECO:0000313" key="3">
    <source>
        <dbReference type="Proteomes" id="UP000823775"/>
    </source>
</evidence>
<evidence type="ECO:0000256" key="1">
    <source>
        <dbReference type="SAM" id="MobiDB-lite"/>
    </source>
</evidence>
<protein>
    <submittedName>
        <fullName evidence="2">Uncharacterized protein</fullName>
    </submittedName>
</protein>
<reference evidence="2 3" key="1">
    <citation type="journal article" date="2021" name="BMC Genomics">
        <title>Datura genome reveals duplications of psychoactive alkaloid biosynthetic genes and high mutation rate following tissue culture.</title>
        <authorList>
            <person name="Rajewski A."/>
            <person name="Carter-House D."/>
            <person name="Stajich J."/>
            <person name="Litt A."/>
        </authorList>
    </citation>
    <scope>NUCLEOTIDE SEQUENCE [LARGE SCALE GENOMIC DNA]</scope>
    <source>
        <strain evidence="2">AR-01</strain>
    </source>
</reference>
<gene>
    <name evidence="2" type="ORF">HAX54_048575</name>
</gene>
<feature type="non-terminal residue" evidence="2">
    <location>
        <position position="100"/>
    </location>
</feature>